<keyword evidence="3" id="KW-0217">Developmental protein</keyword>
<dbReference type="Proteomes" id="UP001652620">
    <property type="component" value="Chromosome 1"/>
</dbReference>
<dbReference type="PANTHER" id="PTHR17005">
    <property type="entry name" value="MALE-ENHANCED ANTIGEN-1"/>
    <property type="match status" value="1"/>
</dbReference>
<proteinExistence type="predicted"/>
<feature type="region of interest" description="Disordered" evidence="7">
    <location>
        <begin position="1"/>
        <end position="59"/>
    </location>
</feature>
<dbReference type="InterPro" id="IPR009685">
    <property type="entry name" value="MEA1"/>
</dbReference>
<dbReference type="RefSeq" id="XP_011200064.2">
    <property type="nucleotide sequence ID" value="XM_011201762.4"/>
</dbReference>
<evidence type="ECO:0000256" key="6">
    <source>
        <dbReference type="ARBA" id="ARBA00022871"/>
    </source>
</evidence>
<evidence type="ECO:0000256" key="4">
    <source>
        <dbReference type="ARBA" id="ARBA00022553"/>
    </source>
</evidence>
<keyword evidence="4" id="KW-0597">Phosphoprotein</keyword>
<evidence type="ECO:0000256" key="5">
    <source>
        <dbReference type="ARBA" id="ARBA00022782"/>
    </source>
</evidence>
<protein>
    <recommendedName>
        <fullName evidence="2">Male-enhanced antigen 1</fullName>
    </recommendedName>
</protein>
<evidence type="ECO:0000256" key="1">
    <source>
        <dbReference type="ARBA" id="ARBA00002540"/>
    </source>
</evidence>
<keyword evidence="8" id="KW-1185">Reference proteome</keyword>
<evidence type="ECO:0000256" key="7">
    <source>
        <dbReference type="SAM" id="MobiDB-lite"/>
    </source>
</evidence>
<sequence>MGAPELPGDPGEEDVHATQTNVQHPPVPSDDSDNEMNTLDAYNGYQPLATGNDVNDLNDVSMDDNDSIDEDSEETVQYVDNANAVENAAVNDNLPPVESADAEIERQVWSQPRPHELQLELDNNKTTQILNVMANITLPNAVVPEWANGVPEERWKAELLERIRQRGVVRQNDDKLI</sequence>
<accession>A0A6I9UZ34</accession>
<evidence type="ECO:0000256" key="3">
    <source>
        <dbReference type="ARBA" id="ARBA00022473"/>
    </source>
</evidence>
<organism evidence="8 9">
    <name type="scientific">Bactrocera dorsalis</name>
    <name type="common">Oriental fruit fly</name>
    <name type="synonym">Dacus dorsalis</name>
    <dbReference type="NCBI Taxonomy" id="27457"/>
    <lineage>
        <taxon>Eukaryota</taxon>
        <taxon>Metazoa</taxon>
        <taxon>Ecdysozoa</taxon>
        <taxon>Arthropoda</taxon>
        <taxon>Hexapoda</taxon>
        <taxon>Insecta</taxon>
        <taxon>Pterygota</taxon>
        <taxon>Neoptera</taxon>
        <taxon>Endopterygota</taxon>
        <taxon>Diptera</taxon>
        <taxon>Brachycera</taxon>
        <taxon>Muscomorpha</taxon>
        <taxon>Tephritoidea</taxon>
        <taxon>Tephritidae</taxon>
        <taxon>Bactrocera</taxon>
        <taxon>Bactrocera</taxon>
    </lineage>
</organism>
<keyword evidence="5" id="KW-0221">Differentiation</keyword>
<reference evidence="9" key="2">
    <citation type="submission" date="2025-08" db="UniProtKB">
        <authorList>
            <consortium name="RefSeq"/>
        </authorList>
    </citation>
    <scope>IDENTIFICATION</scope>
    <source>
        <tissue evidence="9">Adult</tissue>
    </source>
</reference>
<keyword evidence="6" id="KW-0744">Spermatogenesis</keyword>
<comment type="function">
    <text evidence="1">May play an important role in spermatogenesis and/or testis development.</text>
</comment>
<dbReference type="OrthoDB" id="5593200at2759"/>
<reference evidence="8" key="1">
    <citation type="submission" date="2025-05" db="UniProtKB">
        <authorList>
            <consortium name="RefSeq"/>
        </authorList>
    </citation>
    <scope>NUCLEOTIDE SEQUENCE [LARGE SCALE GENOMIC DNA]</scope>
</reference>
<gene>
    <name evidence="9" type="primary">LOC105223880</name>
</gene>
<dbReference type="GeneID" id="105223880"/>
<evidence type="ECO:0000313" key="8">
    <source>
        <dbReference type="Proteomes" id="UP001652620"/>
    </source>
</evidence>
<name>A0A6I9UZ34_BACDO</name>
<evidence type="ECO:0000256" key="2">
    <source>
        <dbReference type="ARBA" id="ARBA00022245"/>
    </source>
</evidence>
<dbReference type="Pfam" id="PF06910">
    <property type="entry name" value="MEA1"/>
    <property type="match status" value="1"/>
</dbReference>
<evidence type="ECO:0000313" key="9">
    <source>
        <dbReference type="RefSeq" id="XP_011200064.2"/>
    </source>
</evidence>